<dbReference type="RefSeq" id="WP_111217406.1">
    <property type="nucleotide sequence ID" value="NZ_POTY01000203.1"/>
</dbReference>
<dbReference type="PANTHER" id="PTHR12684">
    <property type="entry name" value="PUTATIVE PHOSPHOTRANSFERASE"/>
    <property type="match status" value="1"/>
</dbReference>
<proteinExistence type="inferred from homology"/>
<comment type="similarity">
    <text evidence="1 5">Belongs to the KptA/TPT1 family.</text>
</comment>
<dbReference type="GO" id="GO:0000215">
    <property type="term" value="F:tRNA 2'-phosphotransferase activity"/>
    <property type="evidence" value="ECO:0007669"/>
    <property type="project" value="TreeGrafter"/>
</dbReference>
<dbReference type="AlphaFoldDB" id="A0A2W2ET78"/>
<name>A0A2W2ET78_9ACTN</name>
<organism evidence="6 7">
    <name type="scientific">Micromonospora craterilacus</name>
    <dbReference type="NCBI Taxonomy" id="1655439"/>
    <lineage>
        <taxon>Bacteria</taxon>
        <taxon>Bacillati</taxon>
        <taxon>Actinomycetota</taxon>
        <taxon>Actinomycetes</taxon>
        <taxon>Micromonosporales</taxon>
        <taxon>Micromonosporaceae</taxon>
        <taxon>Micromonospora</taxon>
    </lineage>
</organism>
<evidence type="ECO:0000256" key="4">
    <source>
        <dbReference type="ARBA" id="ARBA00025212"/>
    </source>
</evidence>
<dbReference type="GO" id="GO:0006388">
    <property type="term" value="P:tRNA splicing, via endonucleolytic cleavage and ligation"/>
    <property type="evidence" value="ECO:0007669"/>
    <property type="project" value="UniProtKB-UniRule"/>
</dbReference>
<dbReference type="InterPro" id="IPR022928">
    <property type="entry name" value="RNA_2'-PTrans_KptA"/>
</dbReference>
<gene>
    <name evidence="5" type="primary">kptA</name>
    <name evidence="6" type="ORF">C1I95_25510</name>
</gene>
<protein>
    <recommendedName>
        <fullName evidence="5">Probable RNA 2'-phosphotransferase</fullName>
        <ecNumber evidence="5">2.7.1.-</ecNumber>
    </recommendedName>
</protein>
<comment type="function">
    <text evidence="4 5">Removes the 2'-phosphate from RNA via an intermediate in which the phosphate is ADP-ribosylated by NAD followed by a presumed transesterification to release the RNA and generate ADP-ribose 1''-2''-cyclic phosphate (APPR&gt;P). May function as an ADP-ribosylase.</text>
</comment>
<dbReference type="Pfam" id="PF01885">
    <property type="entry name" value="PTS_2-RNA"/>
    <property type="match status" value="1"/>
</dbReference>
<evidence type="ECO:0000256" key="3">
    <source>
        <dbReference type="ARBA" id="ARBA00023027"/>
    </source>
</evidence>
<evidence type="ECO:0000256" key="2">
    <source>
        <dbReference type="ARBA" id="ARBA00022679"/>
    </source>
</evidence>
<dbReference type="Proteomes" id="UP000248924">
    <property type="component" value="Unassembled WGS sequence"/>
</dbReference>
<dbReference type="OrthoDB" id="4537997at2"/>
<dbReference type="EMBL" id="POTY01000203">
    <property type="protein sequence ID" value="PZG12587.1"/>
    <property type="molecule type" value="Genomic_DNA"/>
</dbReference>
<comment type="caution">
    <text evidence="6">The sequence shown here is derived from an EMBL/GenBank/DDBJ whole genome shotgun (WGS) entry which is preliminary data.</text>
</comment>
<dbReference type="InterPro" id="IPR042080">
    <property type="entry name" value="RNA_2'-PTrans_N"/>
</dbReference>
<evidence type="ECO:0000256" key="5">
    <source>
        <dbReference type="HAMAP-Rule" id="MF_00299"/>
    </source>
</evidence>
<dbReference type="Gene3D" id="1.10.10.970">
    <property type="entry name" value="RNA 2'-phosphotransferase, Tpt1/KptA family, N-terminal domain"/>
    <property type="match status" value="1"/>
</dbReference>
<keyword evidence="7" id="KW-1185">Reference proteome</keyword>
<dbReference type="EC" id="2.7.1.-" evidence="5"/>
<evidence type="ECO:0000313" key="6">
    <source>
        <dbReference type="EMBL" id="PZG12587.1"/>
    </source>
</evidence>
<keyword evidence="2 5" id="KW-0808">Transferase</keyword>
<dbReference type="SUPFAM" id="SSF56399">
    <property type="entry name" value="ADP-ribosylation"/>
    <property type="match status" value="1"/>
</dbReference>
<evidence type="ECO:0000313" key="7">
    <source>
        <dbReference type="Proteomes" id="UP000248924"/>
    </source>
</evidence>
<dbReference type="InterPro" id="IPR002745">
    <property type="entry name" value="Ptrans_KptA/Tpt1"/>
</dbReference>
<accession>A0A2W2ET78</accession>
<keyword evidence="3 5" id="KW-0520">NAD</keyword>
<dbReference type="PANTHER" id="PTHR12684:SF2">
    <property type="entry name" value="TRNA 2'-PHOSPHOTRANSFERASE 1"/>
    <property type="match status" value="1"/>
</dbReference>
<sequence>MTDQLTALSKLLAYVLRHRPGAVGVALDDGGWVDVDVLLTALARHGRPVTPDLLDRLVAGTDKQRFEVRGGRIRAAQGHSIAVDLRLAPATPPPVLYHGTVARFLAGIGVEGLQPRGRTHVHLSADQRTAATVGARRGEPVILSVDAAGMHRSGFAFYRAVNGVWLTSHVPPPWITSPRSGND</sequence>
<evidence type="ECO:0000256" key="1">
    <source>
        <dbReference type="ARBA" id="ARBA00009836"/>
    </source>
</evidence>
<dbReference type="GO" id="GO:0003950">
    <property type="term" value="F:NAD+ poly-ADP-ribosyltransferase activity"/>
    <property type="evidence" value="ECO:0007669"/>
    <property type="project" value="InterPro"/>
</dbReference>
<reference evidence="6 7" key="1">
    <citation type="submission" date="2018-01" db="EMBL/GenBank/DDBJ databases">
        <title>Draft genome sequence of Jishengella sp. NA12.</title>
        <authorList>
            <person name="Sahin N."/>
            <person name="Ay H."/>
            <person name="Saygin H."/>
        </authorList>
    </citation>
    <scope>NUCLEOTIDE SEQUENCE [LARGE SCALE GENOMIC DNA]</scope>
    <source>
        <strain evidence="6 7">NA12</strain>
    </source>
</reference>
<dbReference type="Gene3D" id="3.20.170.30">
    <property type="match status" value="1"/>
</dbReference>
<dbReference type="InterPro" id="IPR042081">
    <property type="entry name" value="RNA_2'-PTrans_C"/>
</dbReference>
<dbReference type="HAMAP" id="MF_00299">
    <property type="entry name" value="KptA"/>
    <property type="match status" value="1"/>
</dbReference>